<feature type="transmembrane region" description="Helical" evidence="1">
    <location>
        <begin position="6"/>
        <end position="22"/>
    </location>
</feature>
<dbReference type="EMBL" id="KI271586">
    <property type="protein sequence ID" value="ERL65598.1"/>
    <property type="molecule type" value="Genomic_DNA"/>
</dbReference>
<feature type="transmembrane region" description="Helical" evidence="1">
    <location>
        <begin position="34"/>
        <end position="58"/>
    </location>
</feature>
<dbReference type="Proteomes" id="UP000030647">
    <property type="component" value="Unassembled WGS sequence"/>
</dbReference>
<name>U4TUP9_9LACO</name>
<keyword evidence="1" id="KW-0472">Membrane</keyword>
<evidence type="ECO:0000313" key="3">
    <source>
        <dbReference type="Proteomes" id="UP000030647"/>
    </source>
</evidence>
<keyword evidence="1" id="KW-1133">Transmembrane helix</keyword>
<sequence length="76" mass="8695">MWIAMIGVPFISTILFYRVGTSRYTRRSEMFWKVLMTFVACFGLMAIVMTMVTGGGWITFLNLNTPPLDQLPAGYY</sequence>
<dbReference type="HOGENOM" id="CLU_2649976_0_0_9"/>
<organism evidence="2 3">
    <name type="scientific">Schleiferilactobacillus shenzhenensis LY-73</name>
    <dbReference type="NCBI Taxonomy" id="1231336"/>
    <lineage>
        <taxon>Bacteria</taxon>
        <taxon>Bacillati</taxon>
        <taxon>Bacillota</taxon>
        <taxon>Bacilli</taxon>
        <taxon>Lactobacillales</taxon>
        <taxon>Lactobacillaceae</taxon>
        <taxon>Schleiferilactobacillus</taxon>
    </lineage>
</organism>
<keyword evidence="3" id="KW-1185">Reference proteome</keyword>
<accession>U4TUP9</accession>
<evidence type="ECO:0000313" key="2">
    <source>
        <dbReference type="EMBL" id="ERL65598.1"/>
    </source>
</evidence>
<dbReference type="AlphaFoldDB" id="U4TUP9"/>
<keyword evidence="1" id="KW-0812">Transmembrane</keyword>
<proteinExistence type="predicted"/>
<dbReference type="STRING" id="1231336.L248_2671"/>
<reference evidence="3" key="1">
    <citation type="journal article" date="2013" name="Genome Announc.">
        <title>Whole-Genome Sequencing of Lactobacillus shenzhenensis Strain LY-73T.</title>
        <authorList>
            <person name="Lin Z."/>
            <person name="Liu Z."/>
            <person name="Yang R."/>
            <person name="Zou Y."/>
            <person name="Wan D."/>
            <person name="Chen J."/>
            <person name="Guo M."/>
            <person name="Zhao J."/>
            <person name="Fang C."/>
            <person name="Yang R."/>
            <person name="Liu F."/>
        </authorList>
    </citation>
    <scope>NUCLEOTIDE SEQUENCE [LARGE SCALE GENOMIC DNA]</scope>
    <source>
        <strain evidence="3">LY-73</strain>
    </source>
</reference>
<protein>
    <submittedName>
        <fullName evidence="2">Uncharacterized protein</fullName>
    </submittedName>
</protein>
<gene>
    <name evidence="2" type="ORF">L248_2671</name>
</gene>
<evidence type="ECO:0000256" key="1">
    <source>
        <dbReference type="SAM" id="Phobius"/>
    </source>
</evidence>